<reference evidence="3" key="1">
    <citation type="journal article" date="2020" name="Fungal Divers.">
        <title>Resolving the Mortierellaceae phylogeny through synthesis of multi-gene phylogenetics and phylogenomics.</title>
        <authorList>
            <person name="Vandepol N."/>
            <person name="Liber J."/>
            <person name="Desiro A."/>
            <person name="Na H."/>
            <person name="Kennedy M."/>
            <person name="Barry K."/>
            <person name="Grigoriev I.V."/>
            <person name="Miller A.N."/>
            <person name="O'Donnell K."/>
            <person name="Stajich J.E."/>
            <person name="Bonito G."/>
        </authorList>
    </citation>
    <scope>NUCLEOTIDE SEQUENCE</scope>
    <source>
        <strain evidence="3">REB-010B</strain>
    </source>
</reference>
<dbReference type="Pfam" id="PF03644">
    <property type="entry name" value="Glyco_hydro_85"/>
    <property type="match status" value="1"/>
</dbReference>
<feature type="region of interest" description="Disordered" evidence="1">
    <location>
        <begin position="514"/>
        <end position="538"/>
    </location>
</feature>
<dbReference type="PANTHER" id="PTHR13246">
    <property type="entry name" value="ENDO BETA N-ACETYLGLUCOSAMINIDASE"/>
    <property type="match status" value="1"/>
</dbReference>
<accession>A0A9P6UN73</accession>
<name>A0A9P6UN73_9FUNG</name>
<dbReference type="Proteomes" id="UP000738325">
    <property type="component" value="Unassembled WGS sequence"/>
</dbReference>
<dbReference type="GO" id="GO:0033925">
    <property type="term" value="F:mannosyl-glycoprotein endo-beta-N-acetylglucosaminidase activity"/>
    <property type="evidence" value="ECO:0007669"/>
    <property type="project" value="UniProtKB-EC"/>
</dbReference>
<dbReference type="Gene3D" id="3.20.20.80">
    <property type="entry name" value="Glycosidases"/>
    <property type="match status" value="1"/>
</dbReference>
<comment type="caution">
    <text evidence="3">The sequence shown here is derived from an EMBL/GenBank/DDBJ whole genome shotgun (WGS) entry which is preliminary data.</text>
</comment>
<dbReference type="CDD" id="cd06547">
    <property type="entry name" value="GH85_ENGase"/>
    <property type="match status" value="1"/>
</dbReference>
<dbReference type="InterPro" id="IPR005201">
    <property type="entry name" value="TIM_ENGase"/>
</dbReference>
<dbReference type="GO" id="GO:0005829">
    <property type="term" value="C:cytosol"/>
    <property type="evidence" value="ECO:0007669"/>
    <property type="project" value="UniProtKB-SubCell"/>
</dbReference>
<dbReference type="EMBL" id="JAAAIP010000681">
    <property type="protein sequence ID" value="KAG0313692.1"/>
    <property type="molecule type" value="Genomic_DNA"/>
</dbReference>
<evidence type="ECO:0000256" key="1">
    <source>
        <dbReference type="SAM" id="MobiDB-lite"/>
    </source>
</evidence>
<protein>
    <recommendedName>
        <fullName evidence="2">Cytosolic endo-beta-N-acetylglucosaminidase TIM barrel domain-containing protein</fullName>
    </recommendedName>
</protein>
<feature type="domain" description="Cytosolic endo-beta-N-acetylglucosaminidase TIM barrel" evidence="2">
    <location>
        <begin position="87"/>
        <end position="437"/>
    </location>
</feature>
<sequence length="962" mass="106270">MLSLSDSSVPRTQPIKTFKDLLLWQSGQDEYNVAQTPFHPRPPRPLRKKAKSTSSHASAAPSLSAQLQPDFQDCKVIVCHDMAGGYQEDALPQGNDYSTIYNLQYWSHVDTFIYFSHHRIAMPPPVWTNAAHRNGVRCLGTIITEWLPGVMETDEMVSGPEQTLADEDGNDTVDRQWFSKTYANKLVDMAVYYKFDGWFINIESILRGGAAQANQMIAFLAYLRAQIHSRIPGGELIWYDSVISTTGELAWQDRLSPKNYRFFEQSDGIFTNYTWQERAVGDSVALAGSRNRDVYTGIDIWGRNTYGGGGYTTYKALEVIQREKSSCALFAPAWTYQSLSKDSFMTNDRLFWTGLHGAGIHAESLPLSEYFQTVSRLLTGAAGDKAANDKTDIQEVAVMGNRSDEKDFLPISAYIPPRISGTSTWFHSNFDRGFGKGFWINGKKVSDKPWSNLSHQSLAPSMTKDILVLKRDGSLMSVVPGSMSTHWILSPEGAYSGGTSLVIEEFTLRDSVPFPPTLPIPPPPPSSPPLSSSSSMQAEPGTGALFNAAAISHPSSKTILVPLFDTQISLLTSRNSTVELIFKTCEEDVQVGLHLGLLATEVDMDDCRTFHARKISHQELSEALHPMIKNQIQYGNDSCLETDPAAVLILTSENADMTSTTETVLTLKASPQGASSLYSIVPLAGGWRRLTLQLSSLFSDFGVSIEGGDTSDSSSIVLSQLGVTLTYTDHPANVASEVELRRPLATLGSFAVLPTWSMEYRGSSIQGVKGADRDLTLKERPPQESLDLSLESSPKQKTGIDVRLNSERGARISVSATLYWNIGFPISLSLPANSKSTNNSFIPSYEYNHYCVYLSLTKRGHTDSIEAGQHKTTEDGNFMFVGTAFTTQYRISNFELVLEHEAFMPLASAVDQFALSLDTAANDVSPAEMFGRAGLELWVWVQGIFRDGRADKRENWEKTQLV</sequence>
<gene>
    <name evidence="3" type="ORF">BGZ99_008650</name>
</gene>
<dbReference type="PANTHER" id="PTHR13246:SF1">
    <property type="entry name" value="CYTOSOLIC ENDO-BETA-N-ACETYLGLUCOSAMINIDASE"/>
    <property type="match status" value="1"/>
</dbReference>
<evidence type="ECO:0000259" key="2">
    <source>
        <dbReference type="Pfam" id="PF03644"/>
    </source>
</evidence>
<evidence type="ECO:0000313" key="3">
    <source>
        <dbReference type="EMBL" id="KAG0313692.1"/>
    </source>
</evidence>
<dbReference type="OrthoDB" id="284473at2759"/>
<feature type="compositionally biased region" description="Pro residues" evidence="1">
    <location>
        <begin position="514"/>
        <end position="528"/>
    </location>
</feature>
<evidence type="ECO:0000313" key="4">
    <source>
        <dbReference type="Proteomes" id="UP000738325"/>
    </source>
</evidence>
<dbReference type="Gene3D" id="2.60.120.260">
    <property type="entry name" value="Galactose-binding domain-like"/>
    <property type="match status" value="1"/>
</dbReference>
<keyword evidence="4" id="KW-1185">Reference proteome</keyword>
<feature type="compositionally biased region" description="Low complexity" evidence="1">
    <location>
        <begin position="52"/>
        <end position="63"/>
    </location>
</feature>
<organism evidence="3 4">
    <name type="scientific">Dissophora globulifera</name>
    <dbReference type="NCBI Taxonomy" id="979702"/>
    <lineage>
        <taxon>Eukaryota</taxon>
        <taxon>Fungi</taxon>
        <taxon>Fungi incertae sedis</taxon>
        <taxon>Mucoromycota</taxon>
        <taxon>Mortierellomycotina</taxon>
        <taxon>Mortierellomycetes</taxon>
        <taxon>Mortierellales</taxon>
        <taxon>Mortierellaceae</taxon>
        <taxon>Dissophora</taxon>
    </lineage>
</organism>
<dbReference type="InterPro" id="IPR032979">
    <property type="entry name" value="ENGase"/>
</dbReference>
<dbReference type="AlphaFoldDB" id="A0A9P6UN73"/>
<feature type="region of interest" description="Disordered" evidence="1">
    <location>
        <begin position="33"/>
        <end position="63"/>
    </location>
</feature>
<proteinExistence type="predicted"/>
<feature type="compositionally biased region" description="Basic residues" evidence="1">
    <location>
        <begin position="41"/>
        <end position="51"/>
    </location>
</feature>